<evidence type="ECO:0000313" key="1">
    <source>
        <dbReference type="EMBL" id="MBP2367933.1"/>
    </source>
</evidence>
<evidence type="ECO:0008006" key="3">
    <source>
        <dbReference type="Google" id="ProtNLM"/>
    </source>
</evidence>
<accession>A0ABS4VVI3</accession>
<dbReference type="EMBL" id="JAGINU010000001">
    <property type="protein sequence ID" value="MBP2367933.1"/>
    <property type="molecule type" value="Genomic_DNA"/>
</dbReference>
<name>A0ABS4VVI3_9PSEU</name>
<dbReference type="Proteomes" id="UP001519295">
    <property type="component" value="Unassembled WGS sequence"/>
</dbReference>
<evidence type="ECO:0000313" key="2">
    <source>
        <dbReference type="Proteomes" id="UP001519295"/>
    </source>
</evidence>
<protein>
    <recommendedName>
        <fullName evidence="3">DUF222 domain-containing protein</fullName>
    </recommendedName>
</protein>
<keyword evidence="2" id="KW-1185">Reference proteome</keyword>
<proteinExistence type="predicted"/>
<reference evidence="1 2" key="1">
    <citation type="submission" date="2021-03" db="EMBL/GenBank/DDBJ databases">
        <title>Sequencing the genomes of 1000 actinobacteria strains.</title>
        <authorList>
            <person name="Klenk H.-P."/>
        </authorList>
    </citation>
    <scope>NUCLEOTIDE SEQUENCE [LARGE SCALE GENOMIC DNA]</scope>
    <source>
        <strain evidence="1 2">DSM 45256</strain>
    </source>
</reference>
<comment type="caution">
    <text evidence="1">The sequence shown here is derived from an EMBL/GenBank/DDBJ whole genome shotgun (WGS) entry which is preliminary data.</text>
</comment>
<gene>
    <name evidence="1" type="ORF">JOF36_003629</name>
</gene>
<sequence>MSADGDGVVSHVGSRLLADPGRIPVDVASALADGATTICEIAVLADQEAVFGAVASDSTVWRLLGRLDGRHLAAVAAARARAREVVWDQHAERHGGEAPKLRNPVDTCRVAELQLTTGREARLARGGWAAPQGQRWGCLGPVRGLHAAQCGPGRSGG</sequence>
<organism evidence="1 2">
    <name type="scientific">Pseudonocardia parietis</name>
    <dbReference type="NCBI Taxonomy" id="570936"/>
    <lineage>
        <taxon>Bacteria</taxon>
        <taxon>Bacillati</taxon>
        <taxon>Actinomycetota</taxon>
        <taxon>Actinomycetes</taxon>
        <taxon>Pseudonocardiales</taxon>
        <taxon>Pseudonocardiaceae</taxon>
        <taxon>Pseudonocardia</taxon>
    </lineage>
</organism>